<name>A0A2S1LGY4_9FLAO</name>
<reference evidence="3 4" key="1">
    <citation type="submission" date="2017-04" db="EMBL/GenBank/DDBJ databases">
        <title>Compelte genome sequence of WV33.</title>
        <authorList>
            <person name="Lee P.C."/>
        </authorList>
    </citation>
    <scope>NUCLEOTIDE SEQUENCE [LARGE SCALE GENOMIC DNA]</scope>
    <source>
        <strain evidence="3 4">WV33</strain>
    </source>
</reference>
<protein>
    <recommendedName>
        <fullName evidence="2">NusG-like N-terminal domain-containing protein</fullName>
    </recommendedName>
</protein>
<dbReference type="SUPFAM" id="SSF82679">
    <property type="entry name" value="N-utilization substance G protein NusG, N-terminal domain"/>
    <property type="match status" value="1"/>
</dbReference>
<dbReference type="KEGG" id="ffa:FFWV33_16630"/>
<dbReference type="OrthoDB" id="9796143at2"/>
<feature type="domain" description="NusG-like N-terminal" evidence="2">
    <location>
        <begin position="2"/>
        <end position="54"/>
    </location>
</feature>
<dbReference type="AlphaFoldDB" id="A0A2S1LGY4"/>
<dbReference type="Pfam" id="PF02357">
    <property type="entry name" value="NusG"/>
    <property type="match status" value="1"/>
</dbReference>
<dbReference type="EMBL" id="CP020918">
    <property type="protein sequence ID" value="AWG23035.1"/>
    <property type="molecule type" value="Genomic_DNA"/>
</dbReference>
<organism evidence="3 4">
    <name type="scientific">Flavobacterium faecale</name>
    <dbReference type="NCBI Taxonomy" id="1355330"/>
    <lineage>
        <taxon>Bacteria</taxon>
        <taxon>Pseudomonadati</taxon>
        <taxon>Bacteroidota</taxon>
        <taxon>Flavobacteriia</taxon>
        <taxon>Flavobacteriales</taxon>
        <taxon>Flavobacteriaceae</taxon>
        <taxon>Flavobacterium</taxon>
    </lineage>
</organism>
<evidence type="ECO:0000313" key="3">
    <source>
        <dbReference type="EMBL" id="AWG23035.1"/>
    </source>
</evidence>
<dbReference type="Gene3D" id="3.30.70.940">
    <property type="entry name" value="NusG, N-terminal domain"/>
    <property type="match status" value="1"/>
</dbReference>
<evidence type="ECO:0000259" key="2">
    <source>
        <dbReference type="Pfam" id="PF02357"/>
    </source>
</evidence>
<sequence>MLCTKPQQELKIAERLQKIELEFYCPYKEEMRQWSHRKKKIKVPLLKSYVFIRLNS</sequence>
<dbReference type="InterPro" id="IPR036735">
    <property type="entry name" value="NGN_dom_sf"/>
</dbReference>
<proteinExistence type="predicted"/>
<keyword evidence="4" id="KW-1185">Reference proteome</keyword>
<keyword evidence="1" id="KW-0804">Transcription</keyword>
<gene>
    <name evidence="3" type="ORF">FFWV33_16630</name>
</gene>
<accession>A0A2S1LGY4</accession>
<dbReference type="InterPro" id="IPR006645">
    <property type="entry name" value="NGN-like_dom"/>
</dbReference>
<dbReference type="GO" id="GO:0006354">
    <property type="term" value="P:DNA-templated transcription elongation"/>
    <property type="evidence" value="ECO:0007669"/>
    <property type="project" value="InterPro"/>
</dbReference>
<evidence type="ECO:0000313" key="4">
    <source>
        <dbReference type="Proteomes" id="UP000244527"/>
    </source>
</evidence>
<evidence type="ECO:0000256" key="1">
    <source>
        <dbReference type="ARBA" id="ARBA00023163"/>
    </source>
</evidence>
<dbReference type="Proteomes" id="UP000244527">
    <property type="component" value="Chromosome"/>
</dbReference>